<keyword evidence="5 6" id="KW-0472">Membrane</keyword>
<evidence type="ECO:0000256" key="3">
    <source>
        <dbReference type="ARBA" id="ARBA00022692"/>
    </source>
</evidence>
<feature type="non-terminal residue" evidence="8">
    <location>
        <position position="1"/>
    </location>
</feature>
<evidence type="ECO:0000313" key="8">
    <source>
        <dbReference type="EMBL" id="OGG01133.1"/>
    </source>
</evidence>
<keyword evidence="4 6" id="KW-1133">Transmembrane helix</keyword>
<keyword evidence="3 6" id="KW-0812">Transmembrane</keyword>
<gene>
    <name evidence="8" type="ORF">A3F83_13485</name>
</gene>
<dbReference type="PANTHER" id="PTHR42709">
    <property type="entry name" value="ALKALINE PHOSPHATASE LIKE PROTEIN"/>
    <property type="match status" value="1"/>
</dbReference>
<feature type="transmembrane region" description="Helical" evidence="6">
    <location>
        <begin position="99"/>
        <end position="119"/>
    </location>
</feature>
<dbReference type="STRING" id="1817867.A3F83_13485"/>
<dbReference type="InterPro" id="IPR032816">
    <property type="entry name" value="VTT_dom"/>
</dbReference>
<evidence type="ECO:0000256" key="1">
    <source>
        <dbReference type="ARBA" id="ARBA00004651"/>
    </source>
</evidence>
<dbReference type="InterPro" id="IPR051311">
    <property type="entry name" value="DedA_domain"/>
</dbReference>
<sequence>TVFGAYLAGRGFLNPLPVFLWSAAGNLTSNLILYYIGLTKGRDFIRKHPRLFHEDLLARLTLLYRKWGTGMIVFSRFLVAFRSLVPLFAGVSRLRPRRFLLPLVCSIILQQGLIIYLGYTVGQNWNYIKTVLKGVNLGLGLVALAACVLIFFWFRKLRRLRNERALKKRRD</sequence>
<accession>A0A1F5YM61</accession>
<dbReference type="Pfam" id="PF09335">
    <property type="entry name" value="VTT_dom"/>
    <property type="match status" value="1"/>
</dbReference>
<keyword evidence="2" id="KW-1003">Cell membrane</keyword>
<evidence type="ECO:0000256" key="6">
    <source>
        <dbReference type="SAM" id="Phobius"/>
    </source>
</evidence>
<feature type="transmembrane region" description="Helical" evidence="6">
    <location>
        <begin position="18"/>
        <end position="38"/>
    </location>
</feature>
<dbReference type="GO" id="GO:0005886">
    <property type="term" value="C:plasma membrane"/>
    <property type="evidence" value="ECO:0007669"/>
    <property type="project" value="UniProtKB-SubCell"/>
</dbReference>
<dbReference type="AlphaFoldDB" id="A0A1F5YM61"/>
<evidence type="ECO:0000256" key="4">
    <source>
        <dbReference type="ARBA" id="ARBA00022989"/>
    </source>
</evidence>
<name>A0A1F5YM61_9BACT</name>
<evidence type="ECO:0000313" key="9">
    <source>
        <dbReference type="Proteomes" id="UP000179129"/>
    </source>
</evidence>
<feature type="domain" description="VTT" evidence="7">
    <location>
        <begin position="10"/>
        <end position="119"/>
    </location>
</feature>
<evidence type="ECO:0000256" key="2">
    <source>
        <dbReference type="ARBA" id="ARBA00022475"/>
    </source>
</evidence>
<proteinExistence type="predicted"/>
<feature type="transmembrane region" description="Helical" evidence="6">
    <location>
        <begin position="131"/>
        <end position="154"/>
    </location>
</feature>
<dbReference type="PANTHER" id="PTHR42709:SF6">
    <property type="entry name" value="UNDECAPRENYL PHOSPHATE TRANSPORTER A"/>
    <property type="match status" value="1"/>
</dbReference>
<organism evidence="8 9">
    <name type="scientific">Candidatus Glassbacteria bacterium RIFCSPLOWO2_12_FULL_58_11</name>
    <dbReference type="NCBI Taxonomy" id="1817867"/>
    <lineage>
        <taxon>Bacteria</taxon>
        <taxon>Candidatus Glassiibacteriota</taxon>
    </lineage>
</organism>
<evidence type="ECO:0000256" key="5">
    <source>
        <dbReference type="ARBA" id="ARBA00023136"/>
    </source>
</evidence>
<comment type="subcellular location">
    <subcellularLocation>
        <location evidence="1">Cell membrane</location>
        <topology evidence="1">Multi-pass membrane protein</topology>
    </subcellularLocation>
</comment>
<dbReference type="Proteomes" id="UP000179129">
    <property type="component" value="Unassembled WGS sequence"/>
</dbReference>
<reference evidence="8 9" key="1">
    <citation type="journal article" date="2016" name="Nat. Commun.">
        <title>Thousands of microbial genomes shed light on interconnected biogeochemical processes in an aquifer system.</title>
        <authorList>
            <person name="Anantharaman K."/>
            <person name="Brown C.T."/>
            <person name="Hug L.A."/>
            <person name="Sharon I."/>
            <person name="Castelle C.J."/>
            <person name="Probst A.J."/>
            <person name="Thomas B.C."/>
            <person name="Singh A."/>
            <person name="Wilkins M.J."/>
            <person name="Karaoz U."/>
            <person name="Brodie E.L."/>
            <person name="Williams K.H."/>
            <person name="Hubbard S.S."/>
            <person name="Banfield J.F."/>
        </authorList>
    </citation>
    <scope>NUCLEOTIDE SEQUENCE [LARGE SCALE GENOMIC DNA]</scope>
</reference>
<evidence type="ECO:0000259" key="7">
    <source>
        <dbReference type="Pfam" id="PF09335"/>
    </source>
</evidence>
<dbReference type="EMBL" id="MFIX01000223">
    <property type="protein sequence ID" value="OGG01133.1"/>
    <property type="molecule type" value="Genomic_DNA"/>
</dbReference>
<protein>
    <recommendedName>
        <fullName evidence="7">VTT domain-containing protein</fullName>
    </recommendedName>
</protein>
<comment type="caution">
    <text evidence="8">The sequence shown here is derived from an EMBL/GenBank/DDBJ whole genome shotgun (WGS) entry which is preliminary data.</text>
</comment>